<dbReference type="Gene3D" id="1.10.287.130">
    <property type="match status" value="1"/>
</dbReference>
<accession>A0A0E1NRM4</accession>
<dbReference type="CDD" id="cd06225">
    <property type="entry name" value="HAMP"/>
    <property type="match status" value="1"/>
</dbReference>
<dbReference type="InterPro" id="IPR003661">
    <property type="entry name" value="HisK_dim/P_dom"/>
</dbReference>
<dbReference type="InterPro" id="IPR036097">
    <property type="entry name" value="HisK_dim/P_sf"/>
</dbReference>
<dbReference type="NCBIfam" id="NF007007">
    <property type="entry name" value="PRK09470.1"/>
    <property type="match status" value="1"/>
</dbReference>
<dbReference type="InterPro" id="IPR003660">
    <property type="entry name" value="HAMP_dom"/>
</dbReference>
<dbReference type="CDD" id="cd00082">
    <property type="entry name" value="HisKA"/>
    <property type="match status" value="1"/>
</dbReference>
<dbReference type="InterPro" id="IPR058125">
    <property type="entry name" value="CpxA"/>
</dbReference>
<evidence type="ECO:0000256" key="14">
    <source>
        <dbReference type="SAM" id="Phobius"/>
    </source>
</evidence>
<dbReference type="Gene3D" id="3.30.450.210">
    <property type="entry name" value="Two-component sensor protein CpxA, periplasmic domain"/>
    <property type="match status" value="1"/>
</dbReference>
<evidence type="ECO:0000313" key="18">
    <source>
        <dbReference type="Proteomes" id="UP000001971"/>
    </source>
</evidence>
<evidence type="ECO:0000256" key="2">
    <source>
        <dbReference type="ARBA" id="ARBA00004651"/>
    </source>
</evidence>
<dbReference type="KEGG" id="ypa:YPA_3470"/>
<evidence type="ECO:0000256" key="9">
    <source>
        <dbReference type="ARBA" id="ARBA00022777"/>
    </source>
</evidence>
<dbReference type="SMART" id="SM00304">
    <property type="entry name" value="HAMP"/>
    <property type="match status" value="1"/>
</dbReference>
<evidence type="ECO:0000256" key="10">
    <source>
        <dbReference type="ARBA" id="ARBA00022840"/>
    </source>
</evidence>
<name>A0A0E1NRM4_YERPA</name>
<protein>
    <recommendedName>
        <fullName evidence="3">histidine kinase</fullName>
        <ecNumber evidence="3">2.7.13.3</ecNumber>
    </recommendedName>
</protein>
<keyword evidence="6" id="KW-0808">Transferase</keyword>
<dbReference type="Pfam" id="PF02518">
    <property type="entry name" value="HATPase_c"/>
    <property type="match status" value="1"/>
</dbReference>
<dbReference type="EC" id="2.7.13.3" evidence="3"/>
<evidence type="ECO:0000256" key="3">
    <source>
        <dbReference type="ARBA" id="ARBA00012438"/>
    </source>
</evidence>
<dbReference type="GeneID" id="57974519"/>
<dbReference type="Pfam" id="PF16527">
    <property type="entry name" value="CpxA_peri"/>
    <property type="match status" value="1"/>
</dbReference>
<dbReference type="Gene3D" id="3.30.565.10">
    <property type="entry name" value="Histidine kinase-like ATPase, C-terminal domain"/>
    <property type="match status" value="1"/>
</dbReference>
<dbReference type="PANTHER" id="PTHR45528">
    <property type="entry name" value="SENSOR HISTIDINE KINASE CPXA"/>
    <property type="match status" value="1"/>
</dbReference>
<dbReference type="EMBL" id="CP000308">
    <property type="protein sequence ID" value="ABG15432.1"/>
    <property type="molecule type" value="Genomic_DNA"/>
</dbReference>
<keyword evidence="4" id="KW-1003">Cell membrane</keyword>
<keyword evidence="7 14" id="KW-0812">Transmembrane</keyword>
<dbReference type="PRINTS" id="PR00344">
    <property type="entry name" value="BCTRLSENSOR"/>
</dbReference>
<dbReference type="InterPro" id="IPR003594">
    <property type="entry name" value="HATPase_dom"/>
</dbReference>
<keyword evidence="10" id="KW-0067">ATP-binding</keyword>
<keyword evidence="9 17" id="KW-0418">Kinase</keyword>
<keyword evidence="11 14" id="KW-1133">Transmembrane helix</keyword>
<dbReference type="SUPFAM" id="SSF47384">
    <property type="entry name" value="Homodimeric domain of signal transducing histidine kinase"/>
    <property type="match status" value="1"/>
</dbReference>
<evidence type="ECO:0000256" key="11">
    <source>
        <dbReference type="ARBA" id="ARBA00022989"/>
    </source>
</evidence>
<organism evidence="17 18">
    <name type="scientific">Yersinia pestis bv. Antiqua (strain Antiqua)</name>
    <dbReference type="NCBI Taxonomy" id="360102"/>
    <lineage>
        <taxon>Bacteria</taxon>
        <taxon>Pseudomonadati</taxon>
        <taxon>Pseudomonadota</taxon>
        <taxon>Gammaproteobacteria</taxon>
        <taxon>Enterobacterales</taxon>
        <taxon>Yersiniaceae</taxon>
        <taxon>Yersinia</taxon>
    </lineage>
</organism>
<dbReference type="FunFam" id="1.10.287.130:FF:000007">
    <property type="entry name" value="Sensor histidine kinase CpxA"/>
    <property type="match status" value="1"/>
</dbReference>
<evidence type="ECO:0000259" key="16">
    <source>
        <dbReference type="PROSITE" id="PS50885"/>
    </source>
</evidence>
<dbReference type="FunFam" id="3.30.565.10:FF:000011">
    <property type="entry name" value="Sensor histidine kinase CpxA"/>
    <property type="match status" value="1"/>
</dbReference>
<keyword evidence="13 14" id="KW-0472">Membrane</keyword>
<feature type="transmembrane region" description="Helical" evidence="14">
    <location>
        <begin position="165"/>
        <end position="184"/>
    </location>
</feature>
<dbReference type="InterPro" id="IPR036890">
    <property type="entry name" value="HATPase_C_sf"/>
</dbReference>
<feature type="transmembrane region" description="Helical" evidence="14">
    <location>
        <begin position="6"/>
        <end position="27"/>
    </location>
</feature>
<dbReference type="PROSITE" id="PS50109">
    <property type="entry name" value="HIS_KIN"/>
    <property type="match status" value="1"/>
</dbReference>
<feature type="domain" description="HAMP" evidence="16">
    <location>
        <begin position="184"/>
        <end position="237"/>
    </location>
</feature>
<evidence type="ECO:0000256" key="1">
    <source>
        <dbReference type="ARBA" id="ARBA00000085"/>
    </source>
</evidence>
<dbReference type="SMR" id="A0A0E1NRM4"/>
<evidence type="ECO:0000259" key="15">
    <source>
        <dbReference type="PROSITE" id="PS50109"/>
    </source>
</evidence>
<dbReference type="GO" id="GO:0000155">
    <property type="term" value="F:phosphorelay sensor kinase activity"/>
    <property type="evidence" value="ECO:0007669"/>
    <property type="project" value="InterPro"/>
</dbReference>
<evidence type="ECO:0000256" key="7">
    <source>
        <dbReference type="ARBA" id="ARBA00022692"/>
    </source>
</evidence>
<dbReference type="InterPro" id="IPR058126">
    <property type="entry name" value="CpxA-like_HATPase"/>
</dbReference>
<dbReference type="PANTHER" id="PTHR45528:SF1">
    <property type="entry name" value="SENSOR HISTIDINE KINASE CPXA"/>
    <property type="match status" value="1"/>
</dbReference>
<dbReference type="GO" id="GO:0005524">
    <property type="term" value="F:ATP binding"/>
    <property type="evidence" value="ECO:0007669"/>
    <property type="project" value="UniProtKB-KW"/>
</dbReference>
<evidence type="ECO:0000256" key="8">
    <source>
        <dbReference type="ARBA" id="ARBA00022741"/>
    </source>
</evidence>
<dbReference type="Pfam" id="PF00512">
    <property type="entry name" value="HisKA"/>
    <property type="match status" value="1"/>
</dbReference>
<dbReference type="PATRIC" id="fig|360102.15.peg.2214"/>
<dbReference type="PROSITE" id="PS50885">
    <property type="entry name" value="HAMP"/>
    <property type="match status" value="1"/>
</dbReference>
<evidence type="ECO:0000313" key="17">
    <source>
        <dbReference type="EMBL" id="ABG15432.1"/>
    </source>
</evidence>
<dbReference type="GO" id="GO:0005886">
    <property type="term" value="C:plasma membrane"/>
    <property type="evidence" value="ECO:0007669"/>
    <property type="project" value="UniProtKB-SubCell"/>
</dbReference>
<comment type="subcellular location">
    <subcellularLocation>
        <location evidence="2">Cell membrane</location>
        <topology evidence="2">Multi-pass membrane protein</topology>
    </subcellularLocation>
</comment>
<dbReference type="AlphaFoldDB" id="A0A0E1NRM4"/>
<dbReference type="InterPro" id="IPR050398">
    <property type="entry name" value="HssS/ArlS-like"/>
</dbReference>
<dbReference type="HOGENOM" id="CLU_000445_89_27_6"/>
<gene>
    <name evidence="17" type="ordered locus">YPA_3470</name>
</gene>
<evidence type="ECO:0000256" key="12">
    <source>
        <dbReference type="ARBA" id="ARBA00023012"/>
    </source>
</evidence>
<dbReference type="Proteomes" id="UP000001971">
    <property type="component" value="Chromosome"/>
</dbReference>
<feature type="domain" description="Histidine kinase" evidence="15">
    <location>
        <begin position="245"/>
        <end position="455"/>
    </location>
</feature>
<dbReference type="SUPFAM" id="SSF55874">
    <property type="entry name" value="ATPase domain of HSP90 chaperone/DNA topoisomerase II/histidine kinase"/>
    <property type="match status" value="1"/>
</dbReference>
<dbReference type="SMART" id="SM00388">
    <property type="entry name" value="HisKA"/>
    <property type="match status" value="1"/>
</dbReference>
<evidence type="ECO:0000256" key="4">
    <source>
        <dbReference type="ARBA" id="ARBA00022475"/>
    </source>
</evidence>
<reference evidence="17 18" key="1">
    <citation type="journal article" date="2006" name="J. Bacteriol.">
        <title>Complete genome sequence of Yersinia pestis strains Antiqua and Nepal516: evidence of gene reduction in an emerging pathogen.</title>
        <authorList>
            <person name="Chain P.S."/>
            <person name="Hu P."/>
            <person name="Malfatti S.A."/>
            <person name="Radnedge L."/>
            <person name="Larimer F."/>
            <person name="Vergez L.M."/>
            <person name="Worsham P."/>
            <person name="Chu M.C."/>
            <person name="Andersen G.L."/>
        </authorList>
    </citation>
    <scope>NUCLEOTIDE SEQUENCE [LARGE SCALE GENOMIC DNA]</scope>
    <source>
        <strain evidence="17 18">Antiqua</strain>
    </source>
</reference>
<comment type="catalytic activity">
    <reaction evidence="1">
        <text>ATP + protein L-histidine = ADP + protein N-phospho-L-histidine.</text>
        <dbReference type="EC" id="2.7.13.3"/>
    </reaction>
</comment>
<evidence type="ECO:0000256" key="6">
    <source>
        <dbReference type="ARBA" id="ARBA00022679"/>
    </source>
</evidence>
<dbReference type="RefSeq" id="WP_002208971.1">
    <property type="nucleotide sequence ID" value="NC_008150.1"/>
</dbReference>
<proteinExistence type="predicted"/>
<evidence type="ECO:0000256" key="5">
    <source>
        <dbReference type="ARBA" id="ARBA00022553"/>
    </source>
</evidence>
<dbReference type="InterPro" id="IPR032404">
    <property type="entry name" value="CpxA_peri"/>
</dbReference>
<dbReference type="Pfam" id="PF00672">
    <property type="entry name" value="HAMP"/>
    <property type="match status" value="1"/>
</dbReference>
<keyword evidence="8" id="KW-0547">Nucleotide-binding</keyword>
<keyword evidence="12" id="KW-0902">Two-component regulatory system</keyword>
<dbReference type="InterPro" id="IPR004358">
    <property type="entry name" value="Sig_transdc_His_kin-like_C"/>
</dbReference>
<dbReference type="InterPro" id="IPR005467">
    <property type="entry name" value="His_kinase_dom"/>
</dbReference>
<dbReference type="InterPro" id="IPR038515">
    <property type="entry name" value="CpxA_peri_sf"/>
</dbReference>
<dbReference type="CDD" id="cd16949">
    <property type="entry name" value="HATPase_CpxA-like"/>
    <property type="match status" value="1"/>
</dbReference>
<sequence length="458" mass="51824" precursor="true">MINSLTTRIFAIFWFTLALVLMLVLMVPKLDSRQLTVLLDSEQRQGTMLEQHIEAELANDPANDLMWWRRLHRAIEKWAPPGQHLILVTSEGRIIGVQRQEVQMVRNFIGQSDNADQPKKKKYGRVEMVGPFSIRDGEDNYQLYLIRPANSPQSDFINLMFDRPLLLLIATMLISAPLLLWLAWSLAKPARKLKNAADDVARGNLKQHPELESGPQEFLATGASFNQMISSLDRMVVAQQRLISDISHELRTPLTRLQLATALMRRRHGEGKELERIEMEAQRLDSMINDLLVLSRSQHKNELHREPIKADELWSDVLENAQFEAEQMGKTLVVTAPPGPWPLFCNPAALDSALENIVRNALRYSHHHIAVAFSIDNQGVTIIVDDDGPGVSPEDREQIFRPFYRTDEARDRASGGTGLGLAIVETAVSQHRGWVKAEDSPLGGLRLIVWLPLHPLKS</sequence>
<dbReference type="SMART" id="SM00387">
    <property type="entry name" value="HATPase_c"/>
    <property type="match status" value="1"/>
</dbReference>
<keyword evidence="5" id="KW-0597">Phosphoprotein</keyword>
<evidence type="ECO:0000256" key="13">
    <source>
        <dbReference type="ARBA" id="ARBA00023136"/>
    </source>
</evidence>